<dbReference type="GO" id="GO:0061630">
    <property type="term" value="F:ubiquitin protein ligase activity"/>
    <property type="evidence" value="ECO:0007669"/>
    <property type="project" value="TreeGrafter"/>
</dbReference>
<dbReference type="Pfam" id="PF01436">
    <property type="entry name" value="NHL"/>
    <property type="match status" value="1"/>
</dbReference>
<dbReference type="CDD" id="cd05819">
    <property type="entry name" value="NHL"/>
    <property type="match status" value="1"/>
</dbReference>
<dbReference type="PANTHER" id="PTHR24104:SF25">
    <property type="entry name" value="PROTEIN LIN-41"/>
    <property type="match status" value="1"/>
</dbReference>
<protein>
    <submittedName>
        <fullName evidence="2">Transcriptional regulator</fullName>
    </submittedName>
</protein>
<proteinExistence type="predicted"/>
<evidence type="ECO:0000313" key="3">
    <source>
        <dbReference type="Proteomes" id="UP000244338"/>
    </source>
</evidence>
<evidence type="ECO:0000256" key="1">
    <source>
        <dbReference type="ARBA" id="ARBA00022737"/>
    </source>
</evidence>
<dbReference type="Gene3D" id="2.120.10.30">
    <property type="entry name" value="TolB, C-terminal domain"/>
    <property type="match status" value="2"/>
</dbReference>
<dbReference type="SUPFAM" id="SSF63825">
    <property type="entry name" value="YWTD domain"/>
    <property type="match status" value="1"/>
</dbReference>
<dbReference type="InterPro" id="IPR011042">
    <property type="entry name" value="6-blade_b-propeller_TolB-like"/>
</dbReference>
<keyword evidence="1" id="KW-0677">Repeat</keyword>
<dbReference type="GO" id="GO:0008270">
    <property type="term" value="F:zinc ion binding"/>
    <property type="evidence" value="ECO:0007669"/>
    <property type="project" value="UniProtKB-KW"/>
</dbReference>
<dbReference type="Proteomes" id="UP000244338">
    <property type="component" value="Unassembled WGS sequence"/>
</dbReference>
<organism evidence="2 3">
    <name type="scientific">Candidatus Carbonibacillus altaicus</name>
    <dbReference type="NCBI Taxonomy" id="2163959"/>
    <lineage>
        <taxon>Bacteria</taxon>
        <taxon>Bacillati</taxon>
        <taxon>Bacillota</taxon>
        <taxon>Bacilli</taxon>
        <taxon>Bacillales</taxon>
        <taxon>Candidatus Carbonibacillus</taxon>
    </lineage>
</organism>
<reference evidence="3" key="1">
    <citation type="journal article" date="2018" name="Sci. Rep.">
        <title>Lignite coal burning seam in the remote Altai Mountains harbors a hydrogen-driven thermophilic microbial community.</title>
        <authorList>
            <person name="Kadnikov V.V."/>
            <person name="Mardanov A.V."/>
            <person name="Ivasenko D.A."/>
            <person name="Antsiferov D.V."/>
            <person name="Beletsky A.V."/>
            <person name="Karnachuk O.V."/>
            <person name="Ravin N.V."/>
        </authorList>
    </citation>
    <scope>NUCLEOTIDE SEQUENCE [LARGE SCALE GENOMIC DNA]</scope>
</reference>
<dbReference type="GO" id="GO:0043161">
    <property type="term" value="P:proteasome-mediated ubiquitin-dependent protein catabolic process"/>
    <property type="evidence" value="ECO:0007669"/>
    <property type="project" value="TreeGrafter"/>
</dbReference>
<comment type="caution">
    <text evidence="2">The sequence shown here is derived from an EMBL/GenBank/DDBJ whole genome shotgun (WGS) entry which is preliminary data.</text>
</comment>
<dbReference type="InterPro" id="IPR001258">
    <property type="entry name" value="NHL_repeat"/>
</dbReference>
<accession>A0A2R6XZ49</accession>
<gene>
    <name evidence="2" type="ORF">BSOLF_1537</name>
</gene>
<sequence>MHMIQETSSVRSPSPYQPVRWLGGASNGGLMLPEAQPKPHTLYAPRGVYVDVERELIVVADSGNHRILIWHRWPEYDHAPADIVLGQAGFYDEGPKLLHLPTAVSVIQDMLVVADAWHHRLLVWDTVPIVNNALPDYVIGQNDLNEHLPNRGTSPGPAGFYWPYGFCADEHFFYVADTGNRRVLVYKGLPLSDEKPDFVLGQKDFQTTLENRGEGVGPRSFRWPHAITCDDTYVWIADAGNHRILGFKKPLSMDQEATLCIGQDTFYENYELPHVPQGPARLRFPYGVIRTTDELVVADTANNRILVFEEKAWLDRSESSLNNMQLSASFVLGQDDFSASGENRWGRVDHDSFCWPYGIWADQDWLAVADSGNNRVTLWQRM</sequence>
<name>A0A2R6XZ49_9BACL</name>
<dbReference type="InterPro" id="IPR050952">
    <property type="entry name" value="TRIM-NHL_E3_ligases"/>
</dbReference>
<dbReference type="AlphaFoldDB" id="A0A2R6XZ49"/>
<dbReference type="GO" id="GO:0000209">
    <property type="term" value="P:protein polyubiquitination"/>
    <property type="evidence" value="ECO:0007669"/>
    <property type="project" value="TreeGrafter"/>
</dbReference>
<evidence type="ECO:0000313" key="2">
    <source>
        <dbReference type="EMBL" id="PTQ55716.1"/>
    </source>
</evidence>
<dbReference type="PANTHER" id="PTHR24104">
    <property type="entry name" value="E3 UBIQUITIN-PROTEIN LIGASE NHLRC1-RELATED"/>
    <property type="match status" value="1"/>
</dbReference>
<dbReference type="EMBL" id="PEBX01000080">
    <property type="protein sequence ID" value="PTQ55716.1"/>
    <property type="molecule type" value="Genomic_DNA"/>
</dbReference>